<accession>A0ABT2BPB2</accession>
<feature type="compositionally biased region" description="Low complexity" evidence="1">
    <location>
        <begin position="10"/>
        <end position="19"/>
    </location>
</feature>
<sequence>MGELTHQRRQQGTDQQTQDSGRRRGTVLQDNRAAAEPVAQRTAAKPGGLPEDLKSGIESLSGMSMDHVRVHYSSPKPAQLNAHAYAQGNEIHMAPGQSHQLPHEAWHVVQQAQGRVRPTVQMGGTSVNDDHGLEAEADSMGARAAALPVQRRADGASAEPRPAAVSVGRVLQGNFPDAENDERRTIRGLAKDQVQLDHMVPQETLRTFSATLKTLDQVASDPRSRWEGLKEALELIREKAGASKGAHELLTEGHLVNIQENIVPGRADQIQGAGNFFDPKMESGANGVIKESAFSLEMRKLDDAIRELNQLVYAEILPTKAADSKKNTHHNSAVEEYLVTLLTVVSTQLTALNAEKIPTYTPEHWYQHAGKWVKKRSATWLDNPQADQVGRGPAAAAVANWSFTFTFDAKSLTKDGARPTFVDVPVQVTVNVPPATWAHIFERHYLSTFKWDIQAVNTFWKTNPVTYLQGAAGQALLTTELTSLLKKHFNFSKPVANVDAGETSTADWSQAEGKLFFQGKATSEFNKIELDDGEEYEYDVTINLKSIAPQSEDLAFAITPAKLTEMKPPPPPVVPAQQ</sequence>
<evidence type="ECO:0000313" key="4">
    <source>
        <dbReference type="Proteomes" id="UP001205861"/>
    </source>
</evidence>
<keyword evidence="4" id="KW-1185">Reference proteome</keyword>
<dbReference type="Proteomes" id="UP001205861">
    <property type="component" value="Unassembled WGS sequence"/>
</dbReference>
<evidence type="ECO:0000259" key="2">
    <source>
        <dbReference type="Pfam" id="PF13699"/>
    </source>
</evidence>
<gene>
    <name evidence="3" type="ORF">NX773_19455</name>
</gene>
<protein>
    <submittedName>
        <fullName evidence="3">DUF4157 domain-containing protein</fullName>
    </submittedName>
</protein>
<comment type="caution">
    <text evidence="3">The sequence shown here is derived from an EMBL/GenBank/DDBJ whole genome shotgun (WGS) entry which is preliminary data.</text>
</comment>
<evidence type="ECO:0000256" key="1">
    <source>
        <dbReference type="SAM" id="MobiDB-lite"/>
    </source>
</evidence>
<dbReference type="Pfam" id="PF13699">
    <property type="entry name" value="eCIS_core"/>
    <property type="match status" value="1"/>
</dbReference>
<dbReference type="InterPro" id="IPR025295">
    <property type="entry name" value="eCIS_core_dom"/>
</dbReference>
<evidence type="ECO:0000313" key="3">
    <source>
        <dbReference type="EMBL" id="MCS0610348.1"/>
    </source>
</evidence>
<name>A0ABT2BPB2_9BURK</name>
<organism evidence="3 4">
    <name type="scientific">Massilia solisilvae</name>
    <dbReference type="NCBI Taxonomy" id="1811225"/>
    <lineage>
        <taxon>Bacteria</taxon>
        <taxon>Pseudomonadati</taxon>
        <taxon>Pseudomonadota</taxon>
        <taxon>Betaproteobacteria</taxon>
        <taxon>Burkholderiales</taxon>
        <taxon>Oxalobacteraceae</taxon>
        <taxon>Telluria group</taxon>
        <taxon>Massilia</taxon>
    </lineage>
</organism>
<proteinExistence type="predicted"/>
<feature type="domain" description="eCIS core" evidence="2">
    <location>
        <begin position="49"/>
        <end position="114"/>
    </location>
</feature>
<dbReference type="RefSeq" id="WP_258857940.1">
    <property type="nucleotide sequence ID" value="NZ_JANUGV010000006.1"/>
</dbReference>
<dbReference type="EMBL" id="JANUGV010000006">
    <property type="protein sequence ID" value="MCS0610348.1"/>
    <property type="molecule type" value="Genomic_DNA"/>
</dbReference>
<feature type="region of interest" description="Disordered" evidence="1">
    <location>
        <begin position="1"/>
        <end position="54"/>
    </location>
</feature>
<reference evidence="3 4" key="1">
    <citation type="submission" date="2022-08" db="EMBL/GenBank/DDBJ databases">
        <title>Reclassification of Massilia species as members of the genera Telluria, Duganella, Pseudoduganella, Mokoshia gen. nov. and Zemynaea gen. nov. using orthogonal and non-orthogonal genome-based approaches.</title>
        <authorList>
            <person name="Bowman J.P."/>
        </authorList>
    </citation>
    <scope>NUCLEOTIDE SEQUENCE [LARGE SCALE GENOMIC DNA]</scope>
    <source>
        <strain evidence="3 4">JCM 31607</strain>
    </source>
</reference>